<gene>
    <name evidence="1" type="ORF">SBA5_30167</name>
</gene>
<proteinExistence type="predicted"/>
<dbReference type="EMBL" id="OKRB01000086">
    <property type="protein sequence ID" value="SPE20962.1"/>
    <property type="molecule type" value="Genomic_DNA"/>
</dbReference>
<reference evidence="2" key="1">
    <citation type="submission" date="2018-02" db="EMBL/GenBank/DDBJ databases">
        <authorList>
            <person name="Hausmann B."/>
        </authorList>
    </citation>
    <scope>NUCLEOTIDE SEQUENCE [LARGE SCALE GENOMIC DNA]</scope>
    <source>
        <strain evidence="2">Peat soil MAG SbA5</strain>
    </source>
</reference>
<dbReference type="Proteomes" id="UP000239735">
    <property type="component" value="Unassembled WGS sequence"/>
</dbReference>
<evidence type="ECO:0000313" key="2">
    <source>
        <dbReference type="Proteomes" id="UP000239735"/>
    </source>
</evidence>
<dbReference type="AlphaFoldDB" id="A0A2N9LCF1"/>
<name>A0A2N9LCF1_9BACT</name>
<organism evidence="1 2">
    <name type="scientific">Candidatus Sulfuritelmatomonas gaucii</name>
    <dbReference type="NCBI Taxonomy" id="2043161"/>
    <lineage>
        <taxon>Bacteria</taxon>
        <taxon>Pseudomonadati</taxon>
        <taxon>Acidobacteriota</taxon>
        <taxon>Terriglobia</taxon>
        <taxon>Terriglobales</taxon>
        <taxon>Acidobacteriaceae</taxon>
        <taxon>Candidatus Sulfuritelmatomonas</taxon>
    </lineage>
</organism>
<protein>
    <submittedName>
        <fullName evidence="1">Uncharacterized protein</fullName>
    </submittedName>
</protein>
<accession>A0A2N9LCF1</accession>
<sequence>MLFGGFCAHPHWKIFTNGEDGIGFRIHITNPMHDRKDKGPFCNAGAGRRIFPALRRAYRRACPGLALAAWLLTQFPLNPPAIGQQLLPDAQTQPQHESQFRQIPPRVTDAQRFLLQRGLAPGHRVTPRVTALPRSASQFSGIAADPAAQAQPALRTVPSATWQPLGPTAVESPDFGLVTGRVAALALDPSDATGNRLYIGTTGGGPPLMAH</sequence>
<evidence type="ECO:0000313" key="1">
    <source>
        <dbReference type="EMBL" id="SPE20962.1"/>
    </source>
</evidence>